<evidence type="ECO:0000259" key="4">
    <source>
        <dbReference type="Pfam" id="PF22725"/>
    </source>
</evidence>
<dbReference type="Gene3D" id="3.30.360.10">
    <property type="entry name" value="Dihydrodipicolinate Reductase, domain 2"/>
    <property type="match status" value="1"/>
</dbReference>
<proteinExistence type="inferred from homology"/>
<dbReference type="EMBL" id="SMCQ01000003">
    <property type="protein sequence ID" value="TCW01563.1"/>
    <property type="molecule type" value="Genomic_DNA"/>
</dbReference>
<accession>A0A4R3Z6U8</accession>
<comment type="caution">
    <text evidence="5">The sequence shown here is derived from an EMBL/GenBank/DDBJ whole genome shotgun (WGS) entry which is preliminary data.</text>
</comment>
<evidence type="ECO:0000313" key="5">
    <source>
        <dbReference type="EMBL" id="TCW01563.1"/>
    </source>
</evidence>
<dbReference type="PANTHER" id="PTHR22604">
    <property type="entry name" value="OXIDOREDUCTASES"/>
    <property type="match status" value="1"/>
</dbReference>
<dbReference type="Pfam" id="PF22725">
    <property type="entry name" value="GFO_IDH_MocA_C3"/>
    <property type="match status" value="1"/>
</dbReference>
<organism evidence="5 6">
    <name type="scientific">Longibaculum muris</name>
    <dbReference type="NCBI Taxonomy" id="1796628"/>
    <lineage>
        <taxon>Bacteria</taxon>
        <taxon>Bacillati</taxon>
        <taxon>Bacillota</taxon>
        <taxon>Erysipelotrichia</taxon>
        <taxon>Erysipelotrichales</taxon>
        <taxon>Coprobacillaceae</taxon>
        <taxon>Longibaculum</taxon>
    </lineage>
</organism>
<evidence type="ECO:0000259" key="3">
    <source>
        <dbReference type="Pfam" id="PF01408"/>
    </source>
</evidence>
<dbReference type="Gene3D" id="3.40.50.720">
    <property type="entry name" value="NAD(P)-binding Rossmann-like Domain"/>
    <property type="match status" value="1"/>
</dbReference>
<evidence type="ECO:0000313" key="6">
    <source>
        <dbReference type="Proteomes" id="UP000295515"/>
    </source>
</evidence>
<gene>
    <name evidence="5" type="ORF">EDD60_10314</name>
</gene>
<reference evidence="5 6" key="1">
    <citation type="submission" date="2019-03" db="EMBL/GenBank/DDBJ databases">
        <title>Genomic Encyclopedia of Type Strains, Phase IV (KMG-IV): sequencing the most valuable type-strain genomes for metagenomic binning, comparative biology and taxonomic classification.</title>
        <authorList>
            <person name="Goeker M."/>
        </authorList>
    </citation>
    <scope>NUCLEOTIDE SEQUENCE [LARGE SCALE GENOMIC DNA]</scope>
    <source>
        <strain evidence="5 6">DSM 29487</strain>
    </source>
</reference>
<dbReference type="SUPFAM" id="SSF55347">
    <property type="entry name" value="Glyceraldehyde-3-phosphate dehydrogenase-like, C-terminal domain"/>
    <property type="match status" value="1"/>
</dbReference>
<protein>
    <submittedName>
        <fullName evidence="5">Putative dehydrogenase</fullName>
    </submittedName>
</protein>
<dbReference type="SUPFAM" id="SSF51735">
    <property type="entry name" value="NAD(P)-binding Rossmann-fold domains"/>
    <property type="match status" value="1"/>
</dbReference>
<dbReference type="AlphaFoldDB" id="A0A4R3Z6U8"/>
<keyword evidence="6" id="KW-1185">Reference proteome</keyword>
<comment type="similarity">
    <text evidence="1">Belongs to the Gfo/Idh/MocA family.</text>
</comment>
<dbReference type="Pfam" id="PF01408">
    <property type="entry name" value="GFO_IDH_MocA"/>
    <property type="match status" value="1"/>
</dbReference>
<evidence type="ECO:0000256" key="2">
    <source>
        <dbReference type="ARBA" id="ARBA00023002"/>
    </source>
</evidence>
<feature type="domain" description="GFO/IDH/MocA-like oxidoreductase" evidence="4">
    <location>
        <begin position="132"/>
        <end position="243"/>
    </location>
</feature>
<keyword evidence="2" id="KW-0560">Oxidoreductase</keyword>
<dbReference type="Proteomes" id="UP000295515">
    <property type="component" value="Unassembled WGS sequence"/>
</dbReference>
<dbReference type="GO" id="GO:0016491">
    <property type="term" value="F:oxidoreductase activity"/>
    <property type="evidence" value="ECO:0007669"/>
    <property type="project" value="UniProtKB-KW"/>
</dbReference>
<dbReference type="PANTHER" id="PTHR22604:SF105">
    <property type="entry name" value="TRANS-1,2-DIHYDROBENZENE-1,2-DIOL DEHYDROGENASE"/>
    <property type="match status" value="1"/>
</dbReference>
<dbReference type="GO" id="GO:0000166">
    <property type="term" value="F:nucleotide binding"/>
    <property type="evidence" value="ECO:0007669"/>
    <property type="project" value="InterPro"/>
</dbReference>
<dbReference type="InterPro" id="IPR000683">
    <property type="entry name" value="Gfo/Idh/MocA-like_OxRdtase_N"/>
</dbReference>
<evidence type="ECO:0000256" key="1">
    <source>
        <dbReference type="ARBA" id="ARBA00010928"/>
    </source>
</evidence>
<feature type="domain" description="Gfo/Idh/MocA-like oxidoreductase N-terminal" evidence="3">
    <location>
        <begin position="2"/>
        <end position="118"/>
    </location>
</feature>
<dbReference type="GeneID" id="98914504"/>
<name>A0A4R3Z6U8_9FIRM</name>
<dbReference type="InterPro" id="IPR055170">
    <property type="entry name" value="GFO_IDH_MocA-like_dom"/>
</dbReference>
<dbReference type="RefSeq" id="WP_066449301.1">
    <property type="nucleotide sequence ID" value="NZ_JADMQS010000009.1"/>
</dbReference>
<sequence>MIRWGILGLGNIAKRFMQGLAYFDDASLYAIASYTAKKREEFVHEHPDVIAYDDYHALLDDKNIDAVYIAMRHNDHYQWAKEALMKGKAVLCEKPATLSLNQTQELCYLAIQNHTFFMEAMKTRFIPLIDDIKKELDSGVIGDILNIETYFCSDVPYQPQHYLFDEKQGGALYDVGIYNVASTLDYIHSPLVKVRANCKKNYGVDVHDVFHLTFENGQKARIEIAIDEKKAKKMVITGTKGKLIAEPFYRPVQATIITDEQRVIEKPYMNDNDFYGEIAEVHRCLKEHLIESERMSFQDSILCMKVIEDMKESCA</sequence>
<dbReference type="InterPro" id="IPR036291">
    <property type="entry name" value="NAD(P)-bd_dom_sf"/>
</dbReference>
<dbReference type="InterPro" id="IPR050984">
    <property type="entry name" value="Gfo/Idh/MocA_domain"/>
</dbReference>